<evidence type="ECO:0008006" key="3">
    <source>
        <dbReference type="Google" id="ProtNLM"/>
    </source>
</evidence>
<keyword evidence="2" id="KW-1185">Reference proteome</keyword>
<name>A0ABW2RDR9_9BURK</name>
<evidence type="ECO:0000313" key="1">
    <source>
        <dbReference type="EMBL" id="MFC7436216.1"/>
    </source>
</evidence>
<dbReference type="Proteomes" id="UP001596495">
    <property type="component" value="Unassembled WGS sequence"/>
</dbReference>
<protein>
    <recommendedName>
        <fullName evidence="3">Integrase-like protein</fullName>
    </recommendedName>
</protein>
<gene>
    <name evidence="1" type="ORF">ACFQNJ_17040</name>
</gene>
<organism evidence="1 2">
    <name type="scientific">Hydrogenophaga bisanensis</name>
    <dbReference type="NCBI Taxonomy" id="439611"/>
    <lineage>
        <taxon>Bacteria</taxon>
        <taxon>Pseudomonadati</taxon>
        <taxon>Pseudomonadota</taxon>
        <taxon>Betaproteobacteria</taxon>
        <taxon>Burkholderiales</taxon>
        <taxon>Comamonadaceae</taxon>
        <taxon>Hydrogenophaga</taxon>
    </lineage>
</organism>
<proteinExistence type="predicted"/>
<dbReference type="EMBL" id="JBHTBX010000015">
    <property type="protein sequence ID" value="MFC7436216.1"/>
    <property type="molecule type" value="Genomic_DNA"/>
</dbReference>
<evidence type="ECO:0000313" key="2">
    <source>
        <dbReference type="Proteomes" id="UP001596495"/>
    </source>
</evidence>
<sequence length="137" mass="15350">MNINLAANPAQRRERFLGSIGRLIKRRVKQRIGRQINAKRQESLERTLVRGAERIWALGYHLDDVARLDVVHVSALVQALLDEGYKEGTLTSYISAYRQLGRWLGNSRLANFKRSVPDAAESSAVMTAPSSGQFPDS</sequence>
<accession>A0ABW2RDR9</accession>
<reference evidence="2" key="1">
    <citation type="journal article" date="2019" name="Int. J. Syst. Evol. Microbiol.">
        <title>The Global Catalogue of Microorganisms (GCM) 10K type strain sequencing project: providing services to taxonomists for standard genome sequencing and annotation.</title>
        <authorList>
            <consortium name="The Broad Institute Genomics Platform"/>
            <consortium name="The Broad Institute Genome Sequencing Center for Infectious Disease"/>
            <person name="Wu L."/>
            <person name="Ma J."/>
        </authorList>
    </citation>
    <scope>NUCLEOTIDE SEQUENCE [LARGE SCALE GENOMIC DNA]</scope>
    <source>
        <strain evidence="2">CCUG 54518</strain>
    </source>
</reference>
<dbReference type="RefSeq" id="WP_382259701.1">
    <property type="nucleotide sequence ID" value="NZ_JBHTBX010000015.1"/>
</dbReference>
<comment type="caution">
    <text evidence="1">The sequence shown here is derived from an EMBL/GenBank/DDBJ whole genome shotgun (WGS) entry which is preliminary data.</text>
</comment>